<evidence type="ECO:0000313" key="8">
    <source>
        <dbReference type="Proteomes" id="UP001501427"/>
    </source>
</evidence>
<evidence type="ECO:0000256" key="4">
    <source>
        <dbReference type="ARBA" id="ARBA00023163"/>
    </source>
</evidence>
<dbReference type="EMBL" id="BAAAHD010000002">
    <property type="protein sequence ID" value="GAA0547404.1"/>
    <property type="molecule type" value="Genomic_DNA"/>
</dbReference>
<keyword evidence="2" id="KW-0805">Transcription regulation</keyword>
<feature type="compositionally biased region" description="Basic and acidic residues" evidence="5">
    <location>
        <begin position="308"/>
        <end position="318"/>
    </location>
</feature>
<evidence type="ECO:0000256" key="2">
    <source>
        <dbReference type="ARBA" id="ARBA00023015"/>
    </source>
</evidence>
<accession>A0ABN1DMH9</accession>
<evidence type="ECO:0000256" key="3">
    <source>
        <dbReference type="ARBA" id="ARBA00023125"/>
    </source>
</evidence>
<dbReference type="PANTHER" id="PTHR30346">
    <property type="entry name" value="TRANSCRIPTIONAL DUAL REGULATOR HCAR-RELATED"/>
    <property type="match status" value="1"/>
</dbReference>
<feature type="domain" description="HTH lysR-type" evidence="6">
    <location>
        <begin position="3"/>
        <end position="60"/>
    </location>
</feature>
<dbReference type="InterPro" id="IPR005119">
    <property type="entry name" value="LysR_subst-bd"/>
</dbReference>
<keyword evidence="8" id="KW-1185">Reference proteome</keyword>
<dbReference type="CDD" id="cd05466">
    <property type="entry name" value="PBP2_LTTR_substrate"/>
    <property type="match status" value="1"/>
</dbReference>
<dbReference type="PRINTS" id="PR00039">
    <property type="entry name" value="HTHLYSR"/>
</dbReference>
<dbReference type="SUPFAM" id="SSF53850">
    <property type="entry name" value="Periplasmic binding protein-like II"/>
    <property type="match status" value="1"/>
</dbReference>
<proteinExistence type="inferred from homology"/>
<dbReference type="InterPro" id="IPR036388">
    <property type="entry name" value="WH-like_DNA-bd_sf"/>
</dbReference>
<dbReference type="Proteomes" id="UP001501427">
    <property type="component" value="Unassembled WGS sequence"/>
</dbReference>
<reference evidence="7 8" key="1">
    <citation type="journal article" date="2019" name="Int. J. Syst. Evol. Microbiol.">
        <title>The Global Catalogue of Microorganisms (GCM) 10K type strain sequencing project: providing services to taxonomists for standard genome sequencing and annotation.</title>
        <authorList>
            <consortium name="The Broad Institute Genomics Platform"/>
            <consortium name="The Broad Institute Genome Sequencing Center for Infectious Disease"/>
            <person name="Wu L."/>
            <person name="Ma J."/>
        </authorList>
    </citation>
    <scope>NUCLEOTIDE SEQUENCE [LARGE SCALE GENOMIC DNA]</scope>
    <source>
        <strain evidence="7 8">JCM 10667</strain>
    </source>
</reference>
<dbReference type="Gene3D" id="1.10.10.10">
    <property type="entry name" value="Winged helix-like DNA-binding domain superfamily/Winged helix DNA-binding domain"/>
    <property type="match status" value="1"/>
</dbReference>
<dbReference type="Pfam" id="PF03466">
    <property type="entry name" value="LysR_substrate"/>
    <property type="match status" value="1"/>
</dbReference>
<dbReference type="InterPro" id="IPR000847">
    <property type="entry name" value="LysR_HTH_N"/>
</dbReference>
<dbReference type="PANTHER" id="PTHR30346:SF0">
    <property type="entry name" value="HCA OPERON TRANSCRIPTIONAL ACTIVATOR HCAR"/>
    <property type="match status" value="1"/>
</dbReference>
<comment type="caution">
    <text evidence="7">The sequence shown here is derived from an EMBL/GenBank/DDBJ whole genome shotgun (WGS) entry which is preliminary data.</text>
</comment>
<evidence type="ECO:0000256" key="1">
    <source>
        <dbReference type="ARBA" id="ARBA00009437"/>
    </source>
</evidence>
<protein>
    <submittedName>
        <fullName evidence="7">LysR family transcriptional regulator</fullName>
    </submittedName>
</protein>
<dbReference type="Gene3D" id="3.40.190.290">
    <property type="match status" value="1"/>
</dbReference>
<evidence type="ECO:0000259" key="6">
    <source>
        <dbReference type="PROSITE" id="PS50931"/>
    </source>
</evidence>
<dbReference type="InterPro" id="IPR036390">
    <property type="entry name" value="WH_DNA-bd_sf"/>
</dbReference>
<name>A0ABN1DMH9_9ACTN</name>
<keyword evidence="3" id="KW-0238">DNA-binding</keyword>
<evidence type="ECO:0000313" key="7">
    <source>
        <dbReference type="EMBL" id="GAA0547404.1"/>
    </source>
</evidence>
<comment type="similarity">
    <text evidence="1">Belongs to the LysR transcriptional regulatory family.</text>
</comment>
<organism evidence="7 8">
    <name type="scientific">Actinomadura livida</name>
    <dbReference type="NCBI Taxonomy" id="79909"/>
    <lineage>
        <taxon>Bacteria</taxon>
        <taxon>Bacillati</taxon>
        <taxon>Actinomycetota</taxon>
        <taxon>Actinomycetes</taxon>
        <taxon>Streptosporangiales</taxon>
        <taxon>Thermomonosporaceae</taxon>
        <taxon>Actinomadura</taxon>
    </lineage>
</organism>
<dbReference type="SUPFAM" id="SSF46785">
    <property type="entry name" value="Winged helix' DNA-binding domain"/>
    <property type="match status" value="1"/>
</dbReference>
<evidence type="ECO:0000256" key="5">
    <source>
        <dbReference type="SAM" id="MobiDB-lite"/>
    </source>
</evidence>
<dbReference type="PROSITE" id="PS50931">
    <property type="entry name" value="HTH_LYSR"/>
    <property type="match status" value="1"/>
</dbReference>
<keyword evidence="4" id="KW-0804">Transcription</keyword>
<sequence length="318" mass="33699">MVVNLSAVAAFVAVADTGQFQEAAADLSVTQQAVSKRVAALENSLGVKLFVRIPSGAHLTIDGQAFLSHARALLDAAERAAASVRPGGRALRVDVVHRQVATAGLLRAFYRARPDIALDIVALHGGTEAVEAVRSGAIDATVRAVTLLDQPLPEGVESTPVLDEPLHLFTGPGHPFAKARSVTPAQLAGHRIWMPGNAPGTEWTAYYDRLAAEFGFTIDTIGPDFGIEALFDTIAGSTTVATFIGEETPLVWPAGHALRRIPLVDPTPVYPGELVWRTDNAHPALTALHGHLTAGYPGRPDSGIWTPERAHPAQPERT</sequence>
<gene>
    <name evidence="7" type="ORF">GCM10009546_06840</name>
</gene>
<feature type="region of interest" description="Disordered" evidence="5">
    <location>
        <begin position="299"/>
        <end position="318"/>
    </location>
</feature>
<dbReference type="Pfam" id="PF00126">
    <property type="entry name" value="HTH_1"/>
    <property type="match status" value="1"/>
</dbReference>